<dbReference type="AlphaFoldDB" id="A0A841HFJ6"/>
<feature type="transmembrane region" description="Helical" evidence="1">
    <location>
        <begin position="30"/>
        <end position="54"/>
    </location>
</feature>
<evidence type="ECO:0000256" key="1">
    <source>
        <dbReference type="SAM" id="Phobius"/>
    </source>
</evidence>
<dbReference type="RefSeq" id="WP_012289083.1">
    <property type="nucleotide sequence ID" value="NZ_JACHGX010000017.1"/>
</dbReference>
<evidence type="ECO:0000313" key="2">
    <source>
        <dbReference type="EMBL" id="MBB6091012.1"/>
    </source>
</evidence>
<protein>
    <submittedName>
        <fullName evidence="2">Uncharacterized protein</fullName>
    </submittedName>
</protein>
<keyword evidence="1" id="KW-1133">Transmembrane helix</keyword>
<dbReference type="Proteomes" id="UP000642919">
    <property type="component" value="Unassembled WGS sequence"/>
</dbReference>
<reference evidence="2" key="1">
    <citation type="submission" date="2020-08" db="EMBL/GenBank/DDBJ databases">
        <title>Genomic Encyclopedia of Type Strains, Phase IV (KMG-IV): sequencing the most valuable type-strain genomes for metagenomic binning, comparative biology and taxonomic classification.</title>
        <authorList>
            <person name="Goeker M."/>
        </authorList>
    </citation>
    <scope>NUCLEOTIDE SEQUENCE</scope>
    <source>
        <strain evidence="2">DSM 669</strain>
    </source>
</reference>
<feature type="transmembrane region" description="Helical" evidence="1">
    <location>
        <begin position="92"/>
        <end position="112"/>
    </location>
</feature>
<dbReference type="EMBL" id="JACHGX010000017">
    <property type="protein sequence ID" value="MBB6091012.1"/>
    <property type="molecule type" value="Genomic_DNA"/>
</dbReference>
<gene>
    <name evidence="2" type="ORF">HNR49_002402</name>
</gene>
<comment type="caution">
    <text evidence="2">The sequence shown here is derived from an EMBL/GenBank/DDBJ whole genome shotgun (WGS) entry which is preliminary data.</text>
</comment>
<organism evidence="2 3">
    <name type="scientific">Halobacterium salinarum</name>
    <name type="common">Halobacterium halobium</name>
    <dbReference type="NCBI Taxonomy" id="2242"/>
    <lineage>
        <taxon>Archaea</taxon>
        <taxon>Methanobacteriati</taxon>
        <taxon>Methanobacteriota</taxon>
        <taxon>Stenosarchaea group</taxon>
        <taxon>Halobacteria</taxon>
        <taxon>Halobacteriales</taxon>
        <taxon>Halobacteriaceae</taxon>
        <taxon>Halobacterium</taxon>
    </lineage>
</organism>
<evidence type="ECO:0000313" key="3">
    <source>
        <dbReference type="Proteomes" id="UP000642919"/>
    </source>
</evidence>
<sequence length="144" mass="15605">MLAATGVFLLLLTAGLVLYLKWFEVHRSAWAVAFAAFALRVGYVFADLVLGIYAGGGDQSGYDATFWFVAEQFRSGVFLAPLQYGMSPGNDGYYMLLYSGVFSPAYAIFGHIQTLPRLQMALIGALTVRSNVLTVDICSEAPAN</sequence>
<accession>A0A841HFJ6</accession>
<proteinExistence type="predicted"/>
<name>A0A841HFJ6_HALSI</name>
<dbReference type="GeneID" id="68693044"/>
<keyword evidence="1" id="KW-0472">Membrane</keyword>
<feature type="transmembrane region" description="Helical" evidence="1">
    <location>
        <begin position="6"/>
        <end position="23"/>
    </location>
</feature>
<keyword evidence="1" id="KW-0812">Transmembrane</keyword>